<feature type="chain" id="PRO_5039493149" description="Lipoprotein" evidence="1">
    <location>
        <begin position="22"/>
        <end position="289"/>
    </location>
</feature>
<dbReference type="EMBL" id="FUYJ01000007">
    <property type="protein sequence ID" value="SKB03375.1"/>
    <property type="molecule type" value="Genomic_DNA"/>
</dbReference>
<feature type="signal peptide" evidence="1">
    <location>
        <begin position="1"/>
        <end position="21"/>
    </location>
</feature>
<name>A0A1T4YQ25_9BACL</name>
<keyword evidence="1" id="KW-0732">Signal</keyword>
<dbReference type="AlphaFoldDB" id="A0A1T4YQ25"/>
<dbReference type="Proteomes" id="UP000190042">
    <property type="component" value="Unassembled WGS sequence"/>
</dbReference>
<evidence type="ECO:0008006" key="4">
    <source>
        <dbReference type="Google" id="ProtNLM"/>
    </source>
</evidence>
<sequence>MKKWIMILAASVLALVLSACGQTATPKEDSETGKEDKVIEKSDLTVEEVMEKANAASETLQSMHADMEITQNMQMGEEEQVVNSTIDMDMILEPLAMRQTMNMEMAGEEMAMDLYMTQDGFFMKDPESGDWMKLPNEMYEEVAGQVAGSANTQVDYSLYEQFADDFKFEQTDDEYVLHLKGSGEKFSGLMKDLMKENMPAGMDEAQLDMISQMEIESIDLEFTIDKKTFYTKNLDMDMVLTMEEQGQQVKVAQKIKGDISKINEIDEIKVPKEVIDGAVDINEAMEQQQ</sequence>
<evidence type="ECO:0000256" key="1">
    <source>
        <dbReference type="SAM" id="SignalP"/>
    </source>
</evidence>
<protein>
    <recommendedName>
        <fullName evidence="4">Lipoprotein</fullName>
    </recommendedName>
</protein>
<organism evidence="2 3">
    <name type="scientific">Sporosarcina newyorkensis</name>
    <dbReference type="NCBI Taxonomy" id="759851"/>
    <lineage>
        <taxon>Bacteria</taxon>
        <taxon>Bacillati</taxon>
        <taxon>Bacillota</taxon>
        <taxon>Bacilli</taxon>
        <taxon>Bacillales</taxon>
        <taxon>Caryophanaceae</taxon>
        <taxon>Sporosarcina</taxon>
    </lineage>
</organism>
<evidence type="ECO:0000313" key="3">
    <source>
        <dbReference type="Proteomes" id="UP000190042"/>
    </source>
</evidence>
<gene>
    <name evidence="2" type="ORF">SAMN04244570_3171</name>
</gene>
<evidence type="ECO:0000313" key="2">
    <source>
        <dbReference type="EMBL" id="SKB03375.1"/>
    </source>
</evidence>
<dbReference type="PROSITE" id="PS51257">
    <property type="entry name" value="PROKAR_LIPOPROTEIN"/>
    <property type="match status" value="1"/>
</dbReference>
<dbReference type="InterPro" id="IPR046720">
    <property type="entry name" value="DUF6612"/>
</dbReference>
<dbReference type="Gene3D" id="2.50.20.20">
    <property type="match status" value="1"/>
</dbReference>
<accession>A0A1T4YQ25</accession>
<reference evidence="3" key="1">
    <citation type="submission" date="2017-02" db="EMBL/GenBank/DDBJ databases">
        <authorList>
            <person name="Varghese N."/>
            <person name="Submissions S."/>
        </authorList>
    </citation>
    <scope>NUCLEOTIDE SEQUENCE [LARGE SCALE GENOMIC DNA]</scope>
    <source>
        <strain evidence="3">DSM 23966</strain>
    </source>
</reference>
<proteinExistence type="predicted"/>
<keyword evidence="3" id="KW-1185">Reference proteome</keyword>
<dbReference type="RefSeq" id="WP_078818287.1">
    <property type="nucleotide sequence ID" value="NZ_FUYJ01000007.1"/>
</dbReference>
<dbReference type="Pfam" id="PF20316">
    <property type="entry name" value="DUF6612"/>
    <property type="match status" value="1"/>
</dbReference>